<dbReference type="Proteomes" id="UP001597199">
    <property type="component" value="Unassembled WGS sequence"/>
</dbReference>
<dbReference type="RefSeq" id="WP_379890512.1">
    <property type="nucleotide sequence ID" value="NZ_JBHTOA010000027.1"/>
</dbReference>
<gene>
    <name evidence="1" type="ORF">ACFQ41_06520</name>
</gene>
<keyword evidence="2" id="KW-1185">Reference proteome</keyword>
<reference evidence="2" key="1">
    <citation type="journal article" date="2019" name="Int. J. Syst. Evol. Microbiol.">
        <title>The Global Catalogue of Microorganisms (GCM) 10K type strain sequencing project: providing services to taxonomists for standard genome sequencing and annotation.</title>
        <authorList>
            <consortium name="The Broad Institute Genomics Platform"/>
            <consortium name="The Broad Institute Genome Sequencing Center for Infectious Disease"/>
            <person name="Wu L."/>
            <person name="Ma J."/>
        </authorList>
    </citation>
    <scope>NUCLEOTIDE SEQUENCE [LARGE SCALE GENOMIC DNA]</scope>
    <source>
        <strain evidence="2">CCM 9110</strain>
    </source>
</reference>
<dbReference type="EMBL" id="JBHTOA010000027">
    <property type="protein sequence ID" value="MFD1398959.1"/>
    <property type="molecule type" value="Genomic_DNA"/>
</dbReference>
<organism evidence="1 2">
    <name type="scientific">Lacticaseibacillus suilingensis</name>
    <dbReference type="NCBI Taxonomy" id="2799577"/>
    <lineage>
        <taxon>Bacteria</taxon>
        <taxon>Bacillati</taxon>
        <taxon>Bacillota</taxon>
        <taxon>Bacilli</taxon>
        <taxon>Lactobacillales</taxon>
        <taxon>Lactobacillaceae</taxon>
        <taxon>Lacticaseibacillus</taxon>
    </lineage>
</organism>
<name>A0ABW4BEN6_9LACO</name>
<comment type="caution">
    <text evidence="1">The sequence shown here is derived from an EMBL/GenBank/DDBJ whole genome shotgun (WGS) entry which is preliminary data.</text>
</comment>
<evidence type="ECO:0000313" key="2">
    <source>
        <dbReference type="Proteomes" id="UP001597199"/>
    </source>
</evidence>
<proteinExistence type="predicted"/>
<accession>A0ABW4BEN6</accession>
<evidence type="ECO:0000313" key="1">
    <source>
        <dbReference type="EMBL" id="MFD1398959.1"/>
    </source>
</evidence>
<sequence length="850" mass="96458">GLRLEDTIGSLHGQKVALELTIRQNKIPRIYFIIPDEADNGENLKDKIIAQGEARFVVPLELAGDYVSSVENLLFTQMVSVFKAYFDSQIDAESKPDESAGKTNNPLPTTSQFSKEFFDQVSISKQTVQELVFHDNFGPKVMEPGSLLDQGIFQLIGQIFFDKKLPADWDIYMLRAIDGLSGNMSSEYKKVLSTRLRAMSLFFSGDYQSASSLLKDLLQGMELSALPVWILQDTLIDLRNLLVIEDQENNRFRDNPYQKKLDNITEVFYYPGIDHSIQKVSSWVRNEKNKLFTSQSNEESAFGPGIGVYTDVLVDATVYATCNGSIAQTRQLPRNLNLISEMLLQKYESPEYLRDVLRNMLLMGRSFKEIERWTRRYGYLLGQFSNEDSMIILQAVHSYPDGYEKLGIESNALRLVADYLGDDDFDAEWRLLSRHIEEWTGEQNLVVQPANDVFGLFRYCFRIPQNEIIAFVDKMIPRAKRYYDNLADIISGAIDHFGVSEEERKIIVHDVLSMLQAREAGSVSPKLELAIGTIITEWPTEAEKLAKFLRENMAAFYDKNIKPYLWINQSEQSSKEFVDSNLALMNAQNTAQKGGVIWGFDRDPVASIHSFLAKGFTVGETTVNQILEALVKILNNSDQTISEKQSAVCLVMELLSQSDDSQLLRNKLRGKINIDSLDAKSLSFFEIQAPTQQLEAIRAFLKISLIEQDNGNLLSTLTLNTSGRYLLFVSELLIDFIPVAMKSRTLRPALTQVVQFLITNNNRARENQLLINICNCFLRLLSFERYSTIASGQLQRLVSDTNDVVKRQMVVLINALPNKGKGVLDGIKSQLLTSPNYSVRDLAERDFNER</sequence>
<protein>
    <submittedName>
        <fullName evidence="1">Uncharacterized protein</fullName>
    </submittedName>
</protein>
<feature type="non-terminal residue" evidence="1">
    <location>
        <position position="1"/>
    </location>
</feature>